<accession>A0ABU1IJ33</accession>
<keyword evidence="8" id="KW-1185">Reference proteome</keyword>
<reference evidence="7 8" key="1">
    <citation type="submission" date="2023-07" db="EMBL/GenBank/DDBJ databases">
        <title>Genomic Encyclopedia of Type Strains, Phase IV (KMG-IV): sequencing the most valuable type-strain genomes for metagenomic binning, comparative biology and taxonomic classification.</title>
        <authorList>
            <person name="Goeker M."/>
        </authorList>
    </citation>
    <scope>NUCLEOTIDE SEQUENCE [LARGE SCALE GENOMIC DNA]</scope>
    <source>
        <strain evidence="7 8">DSM 45903</strain>
    </source>
</reference>
<evidence type="ECO:0000256" key="4">
    <source>
        <dbReference type="PROSITE-ProRule" id="PRU00510"/>
    </source>
</evidence>
<dbReference type="EMBL" id="JAVDQG010000002">
    <property type="protein sequence ID" value="MDR6224772.1"/>
    <property type="molecule type" value="Genomic_DNA"/>
</dbReference>
<evidence type="ECO:0000256" key="2">
    <source>
        <dbReference type="ARBA" id="ARBA00022771"/>
    </source>
</evidence>
<evidence type="ECO:0000256" key="5">
    <source>
        <dbReference type="SAM" id="MobiDB-lite"/>
    </source>
</evidence>
<proteinExistence type="predicted"/>
<sequence length="233" mass="26392">MLTEEQSAKLKQMLLDEKRRVEKRLNDNDHFGLGVGMNDSIGELSGYDNHPADVGTELYERGKDIALNEESETQLEEVELALLRMEAGQYGTCVVCGKDIPYERLEAVPETAYCIDHQRERDVSRRRPAEEDVLRPPYGRSFNDGEDSVIWDGEDAWQEVERYGTSNPPDFQRDGENYNELGIDPDERRGAVDDVEEVALAGRDGRPLDDPLTEINRGKASGRLDEEESEQEG</sequence>
<dbReference type="Gene3D" id="1.20.120.910">
    <property type="entry name" value="DksA, coiled-coil domain"/>
    <property type="match status" value="1"/>
</dbReference>
<dbReference type="PANTHER" id="PTHR33823">
    <property type="entry name" value="RNA POLYMERASE-BINDING TRANSCRIPTION FACTOR DKSA-RELATED"/>
    <property type="match status" value="1"/>
</dbReference>
<evidence type="ECO:0000313" key="8">
    <source>
        <dbReference type="Proteomes" id="UP001185012"/>
    </source>
</evidence>
<organism evidence="7 8">
    <name type="scientific">Desmospora profundinema</name>
    <dbReference type="NCBI Taxonomy" id="1571184"/>
    <lineage>
        <taxon>Bacteria</taxon>
        <taxon>Bacillati</taxon>
        <taxon>Bacillota</taxon>
        <taxon>Bacilli</taxon>
        <taxon>Bacillales</taxon>
        <taxon>Thermoactinomycetaceae</taxon>
        <taxon>Desmospora</taxon>
    </lineage>
</organism>
<keyword evidence="2" id="KW-0863">Zinc-finger</keyword>
<dbReference type="NCBIfam" id="TIGR02890">
    <property type="entry name" value="bacill_yteA"/>
    <property type="match status" value="1"/>
</dbReference>
<dbReference type="Proteomes" id="UP001185012">
    <property type="component" value="Unassembled WGS sequence"/>
</dbReference>
<name>A0ABU1IJ33_9BACL</name>
<feature type="domain" description="Zinc finger DksA/TraR C4-type" evidence="6">
    <location>
        <begin position="88"/>
        <end position="116"/>
    </location>
</feature>
<feature type="region of interest" description="Disordered" evidence="5">
    <location>
        <begin position="164"/>
        <end position="233"/>
    </location>
</feature>
<dbReference type="InterPro" id="IPR000962">
    <property type="entry name" value="Znf_DskA_TraR"/>
</dbReference>
<protein>
    <submittedName>
        <fullName evidence="7">YteA family regulatory protein</fullName>
    </submittedName>
</protein>
<evidence type="ECO:0000256" key="3">
    <source>
        <dbReference type="ARBA" id="ARBA00022833"/>
    </source>
</evidence>
<keyword evidence="1" id="KW-0479">Metal-binding</keyword>
<evidence type="ECO:0000256" key="1">
    <source>
        <dbReference type="ARBA" id="ARBA00022723"/>
    </source>
</evidence>
<feature type="zinc finger region" description="dksA C4-type" evidence="4">
    <location>
        <begin position="93"/>
        <end position="117"/>
    </location>
</feature>
<dbReference type="RefSeq" id="WP_309862526.1">
    <property type="nucleotide sequence ID" value="NZ_JAVDQG010000002.1"/>
</dbReference>
<gene>
    <name evidence="7" type="ORF">JOE21_000763</name>
</gene>
<dbReference type="PANTHER" id="PTHR33823:SF4">
    <property type="entry name" value="GENERAL STRESS PROTEIN 16O"/>
    <property type="match status" value="1"/>
</dbReference>
<dbReference type="SUPFAM" id="SSF109635">
    <property type="entry name" value="DnaK suppressor protein DksA, alpha-hairpin domain"/>
    <property type="match status" value="1"/>
</dbReference>
<dbReference type="SUPFAM" id="SSF57716">
    <property type="entry name" value="Glucocorticoid receptor-like (DNA-binding domain)"/>
    <property type="match status" value="1"/>
</dbReference>
<comment type="caution">
    <text evidence="7">The sequence shown here is derived from an EMBL/GenBank/DDBJ whole genome shotgun (WGS) entry which is preliminary data.</text>
</comment>
<dbReference type="InterPro" id="IPR037187">
    <property type="entry name" value="DnaK_N"/>
</dbReference>
<dbReference type="Pfam" id="PF01258">
    <property type="entry name" value="zf-dskA_traR"/>
    <property type="match status" value="1"/>
</dbReference>
<evidence type="ECO:0000259" key="6">
    <source>
        <dbReference type="Pfam" id="PF01258"/>
    </source>
</evidence>
<dbReference type="PROSITE" id="PS51128">
    <property type="entry name" value="ZF_DKSA_2"/>
    <property type="match status" value="1"/>
</dbReference>
<evidence type="ECO:0000313" key="7">
    <source>
        <dbReference type="EMBL" id="MDR6224772.1"/>
    </source>
</evidence>
<dbReference type="InterPro" id="IPR014240">
    <property type="entry name" value="YteA"/>
</dbReference>
<keyword evidence="3" id="KW-0862">Zinc</keyword>